<dbReference type="EMBL" id="SRYA01000141">
    <property type="protein sequence ID" value="TGY86905.1"/>
    <property type="molecule type" value="Genomic_DNA"/>
</dbReference>
<evidence type="ECO:0000313" key="2">
    <source>
        <dbReference type="Proteomes" id="UP000304953"/>
    </source>
</evidence>
<accession>A0AC61RMC4</accession>
<reference evidence="1" key="1">
    <citation type="submission" date="2019-04" db="EMBL/GenBank/DDBJ databases">
        <title>Microbes associate with the intestines of laboratory mice.</title>
        <authorList>
            <person name="Navarre W."/>
            <person name="Wong E."/>
            <person name="Huang K."/>
            <person name="Tropini C."/>
            <person name="Ng K."/>
            <person name="Yu B."/>
        </authorList>
    </citation>
    <scope>NUCLEOTIDE SEQUENCE</scope>
    <source>
        <strain evidence="1">NM01_1-7b</strain>
    </source>
</reference>
<gene>
    <name evidence="1" type="ORF">E5329_27855</name>
</gene>
<name>A0AC61RMC4_9FIRM</name>
<sequence length="242" mass="28600">MINVAICDDDLAITGKIESIIQNIAKKNFIQLETEVFWNGKQLVELIENGEYFDIIFLDIEIGHEDGISIAKRIRKTDKRVLIIYVTSYECYMNDSFEVRPFQFLVKPVNEKRLEACFRSACEDINNEECYFRYNYQRISHKIPLQDILYFESNKRKIRVITATETFELYGKLNDIEESLKSSKISFLRVHQSFLVNYRHIDGLSYDFLILNNGKRISISEERRKKISESYCAMEDIFYVGK</sequence>
<protein>
    <submittedName>
        <fullName evidence="1">Response regulator transcription factor</fullName>
    </submittedName>
</protein>
<organism evidence="1 2">
    <name type="scientific">Petralouisia muris</name>
    <dbReference type="NCBI Taxonomy" id="3032872"/>
    <lineage>
        <taxon>Bacteria</taxon>
        <taxon>Bacillati</taxon>
        <taxon>Bacillota</taxon>
        <taxon>Clostridia</taxon>
        <taxon>Lachnospirales</taxon>
        <taxon>Lachnospiraceae</taxon>
        <taxon>Petralouisia</taxon>
    </lineage>
</organism>
<comment type="caution">
    <text evidence="1">The sequence shown here is derived from an EMBL/GenBank/DDBJ whole genome shotgun (WGS) entry which is preliminary data.</text>
</comment>
<proteinExistence type="predicted"/>
<dbReference type="Proteomes" id="UP000304953">
    <property type="component" value="Unassembled WGS sequence"/>
</dbReference>
<keyword evidence="2" id="KW-1185">Reference proteome</keyword>
<evidence type="ECO:0000313" key="1">
    <source>
        <dbReference type="EMBL" id="TGY86905.1"/>
    </source>
</evidence>